<evidence type="ECO:0000256" key="1">
    <source>
        <dbReference type="ARBA" id="ARBA00022729"/>
    </source>
</evidence>
<proteinExistence type="predicted"/>
<dbReference type="Pfam" id="PF00932">
    <property type="entry name" value="LTD"/>
    <property type="match status" value="1"/>
</dbReference>
<dbReference type="SUPFAM" id="SSF74853">
    <property type="entry name" value="Lamin A/C globular tail domain"/>
    <property type="match status" value="1"/>
</dbReference>
<evidence type="ECO:0000313" key="4">
    <source>
        <dbReference type="EMBL" id="PZE16323.1"/>
    </source>
</evidence>
<feature type="domain" description="LTD" evidence="3">
    <location>
        <begin position="521"/>
        <end position="644"/>
    </location>
</feature>
<feature type="chain" id="PRO_5015985605" description="LTD domain-containing protein" evidence="2">
    <location>
        <begin position="22"/>
        <end position="756"/>
    </location>
</feature>
<protein>
    <recommendedName>
        <fullName evidence="3">LTD domain-containing protein</fullName>
    </recommendedName>
</protein>
<accession>A0A2W1NB86</accession>
<keyword evidence="5" id="KW-1185">Reference proteome</keyword>
<sequence>MKFKSLLIFVLALGLNLSVFAQNFYDLNSIQSIEITFAQSNWDQLLDAEKAGNDGYILATSVTVNGTVFDSVGVKYKGNSTYNANQTKNPFHIELDTYKEQDYQGYKDIKLSNVANDPSFVREVLAYQVIRQYMDAPLSNFANVSVNGNLIGLYVSSEAISKTFLKDRFDSKNNTFVKCNPPAGAGPQTSDFPDLTYNGTDSANYEDAYEIKSDFGWNELIALTDTLNNNFTAIESILDVDRALWMLALDNVIVNLDSYIGAFAQNYYLYKSDFDQFIPIIWDLNESFGVFSQTGTINLNNTTAKQQLTHLLHENDADFPLMQQLMTVPMYKRMYLAHIKTILLENFDDGSYLSSAQTFQTLISSAVQADNNKFFTYANFTSNLNSDVNGGGGGPGGGSTYPGISNLMNARSSYLLGQADFTTTEPSIANVSPSNTTPYLNDMVTINATITNENDVYIGFRDNVYAPFTRTLMFDDGNHNDGAAGDGVYGFDLTMTNLNVQYYIYAENNDIGKFSPARAEYEYHELTTYTPPVGDIVINEFQADNETTVTDQDGEYDDWIELFNNTANAIDLSGYFLSDDQSDLTLWEFPQGTSIPANGYLIVWADKDDNQTGLHADLKLSSDGETIFLSDASYQLIDQVTFGGQTTDFTMARFPNGTGNFTMMYPTFNSINVDVTSVENTIPEISFLVYPNPTQSVLNIAVENSLESANISIYSMQGKLILQTSINQSMQLDVSDWSKGTYIIQLNNSTQQFIKS</sequence>
<evidence type="ECO:0000313" key="5">
    <source>
        <dbReference type="Proteomes" id="UP000249248"/>
    </source>
</evidence>
<dbReference type="Proteomes" id="UP000249248">
    <property type="component" value="Unassembled WGS sequence"/>
</dbReference>
<dbReference type="InterPro" id="IPR036415">
    <property type="entry name" value="Lamin_tail_dom_sf"/>
</dbReference>
<reference evidence="4 5" key="1">
    <citation type="submission" date="2018-06" db="EMBL/GenBank/DDBJ databases">
        <title>The draft genome sequence of Crocinitomix sp. SM1701.</title>
        <authorList>
            <person name="Zhang X."/>
        </authorList>
    </citation>
    <scope>NUCLEOTIDE SEQUENCE [LARGE SCALE GENOMIC DNA]</scope>
    <source>
        <strain evidence="4 5">SM1701</strain>
    </source>
</reference>
<organism evidence="4 5">
    <name type="scientific">Putridiphycobacter roseus</name>
    <dbReference type="NCBI Taxonomy" id="2219161"/>
    <lineage>
        <taxon>Bacteria</taxon>
        <taxon>Pseudomonadati</taxon>
        <taxon>Bacteroidota</taxon>
        <taxon>Flavobacteriia</taxon>
        <taxon>Flavobacteriales</taxon>
        <taxon>Crocinitomicaceae</taxon>
        <taxon>Putridiphycobacter</taxon>
    </lineage>
</organism>
<dbReference type="PANTHER" id="PTHR40050:SF1">
    <property type="entry name" value="INNER SPORE COAT PROTEIN H"/>
    <property type="match status" value="1"/>
</dbReference>
<name>A0A2W1NB86_9FLAO</name>
<dbReference type="AlphaFoldDB" id="A0A2W1NB86"/>
<keyword evidence="1 2" id="KW-0732">Signal</keyword>
<dbReference type="InterPro" id="IPR026444">
    <property type="entry name" value="Secre_tail"/>
</dbReference>
<dbReference type="Pfam" id="PF08757">
    <property type="entry name" value="CotH"/>
    <property type="match status" value="1"/>
</dbReference>
<feature type="signal peptide" evidence="2">
    <location>
        <begin position="1"/>
        <end position="21"/>
    </location>
</feature>
<gene>
    <name evidence="4" type="ORF">DNU06_13500</name>
</gene>
<dbReference type="PANTHER" id="PTHR40050">
    <property type="entry name" value="INNER SPORE COAT PROTEIN H"/>
    <property type="match status" value="1"/>
</dbReference>
<dbReference type="EMBL" id="QKSB01000009">
    <property type="protein sequence ID" value="PZE16323.1"/>
    <property type="molecule type" value="Genomic_DNA"/>
</dbReference>
<dbReference type="PROSITE" id="PS51841">
    <property type="entry name" value="LTD"/>
    <property type="match status" value="1"/>
</dbReference>
<comment type="caution">
    <text evidence="4">The sequence shown here is derived from an EMBL/GenBank/DDBJ whole genome shotgun (WGS) entry which is preliminary data.</text>
</comment>
<evidence type="ECO:0000256" key="2">
    <source>
        <dbReference type="SAM" id="SignalP"/>
    </source>
</evidence>
<evidence type="ECO:0000259" key="3">
    <source>
        <dbReference type="PROSITE" id="PS51841"/>
    </source>
</evidence>
<dbReference type="OrthoDB" id="8901262at2"/>
<dbReference type="NCBIfam" id="TIGR04183">
    <property type="entry name" value="Por_Secre_tail"/>
    <property type="match status" value="1"/>
</dbReference>
<dbReference type="InterPro" id="IPR001322">
    <property type="entry name" value="Lamin_tail_dom"/>
</dbReference>
<dbReference type="RefSeq" id="WP_111064021.1">
    <property type="nucleotide sequence ID" value="NZ_JBHUCU010000006.1"/>
</dbReference>
<dbReference type="Gene3D" id="2.60.40.1260">
    <property type="entry name" value="Lamin Tail domain"/>
    <property type="match status" value="1"/>
</dbReference>
<dbReference type="InterPro" id="IPR014867">
    <property type="entry name" value="Spore_coat_CotH_CotH2/3/7"/>
</dbReference>
<dbReference type="Pfam" id="PF18962">
    <property type="entry name" value="Por_Secre_tail"/>
    <property type="match status" value="1"/>
</dbReference>